<dbReference type="EMBL" id="MU001632">
    <property type="protein sequence ID" value="KAF2486623.1"/>
    <property type="molecule type" value="Genomic_DNA"/>
</dbReference>
<evidence type="ECO:0000259" key="2">
    <source>
        <dbReference type="Pfam" id="PF14616"/>
    </source>
</evidence>
<proteinExistence type="predicted"/>
<dbReference type="Pfam" id="PF14616">
    <property type="entry name" value="Rua1_C"/>
    <property type="match status" value="1"/>
</dbReference>
<evidence type="ECO:0000256" key="1">
    <source>
        <dbReference type="SAM" id="MobiDB-lite"/>
    </source>
</evidence>
<accession>A0A6A6Q4N6</accession>
<dbReference type="RefSeq" id="XP_033593192.1">
    <property type="nucleotide sequence ID" value="XM_033736618.1"/>
</dbReference>
<gene>
    <name evidence="3" type="ORF">BDY17DRAFT_321400</name>
</gene>
<name>A0A6A6Q4N6_9PEZI</name>
<dbReference type="PANTHER" id="PTHR28125:SF3">
    <property type="entry name" value="TRANSCRIPTION REGULATOR RUA1 C-TERMINAL DOMAIN-CONTAINING PROTEIN"/>
    <property type="match status" value="1"/>
</dbReference>
<dbReference type="InterPro" id="IPR028012">
    <property type="entry name" value="Rua1_C"/>
</dbReference>
<reference evidence="3" key="1">
    <citation type="journal article" date="2020" name="Stud. Mycol.">
        <title>101 Dothideomycetes genomes: a test case for predicting lifestyles and emergence of pathogens.</title>
        <authorList>
            <person name="Haridas S."/>
            <person name="Albert R."/>
            <person name="Binder M."/>
            <person name="Bloem J."/>
            <person name="Labutti K."/>
            <person name="Salamov A."/>
            <person name="Andreopoulos B."/>
            <person name="Baker S."/>
            <person name="Barry K."/>
            <person name="Bills G."/>
            <person name="Bluhm B."/>
            <person name="Cannon C."/>
            <person name="Castanera R."/>
            <person name="Culley D."/>
            <person name="Daum C."/>
            <person name="Ezra D."/>
            <person name="Gonzalez J."/>
            <person name="Henrissat B."/>
            <person name="Kuo A."/>
            <person name="Liang C."/>
            <person name="Lipzen A."/>
            <person name="Lutzoni F."/>
            <person name="Magnuson J."/>
            <person name="Mondo S."/>
            <person name="Nolan M."/>
            <person name="Ohm R."/>
            <person name="Pangilinan J."/>
            <person name="Park H.-J."/>
            <person name="Ramirez L."/>
            <person name="Alfaro M."/>
            <person name="Sun H."/>
            <person name="Tritt A."/>
            <person name="Yoshinaga Y."/>
            <person name="Zwiers L.-H."/>
            <person name="Turgeon B."/>
            <person name="Goodwin S."/>
            <person name="Spatafora J."/>
            <person name="Crous P."/>
            <person name="Grigoriev I."/>
        </authorList>
    </citation>
    <scope>NUCLEOTIDE SEQUENCE</scope>
    <source>
        <strain evidence="3">CBS 113389</strain>
    </source>
</reference>
<evidence type="ECO:0000313" key="3">
    <source>
        <dbReference type="EMBL" id="KAF2486623.1"/>
    </source>
</evidence>
<protein>
    <recommendedName>
        <fullName evidence="2">Transcription regulator Rua1 C-terminal domain-containing protein</fullName>
    </recommendedName>
</protein>
<feature type="compositionally biased region" description="Low complexity" evidence="1">
    <location>
        <begin position="112"/>
        <end position="162"/>
    </location>
</feature>
<sequence length="301" mass="33411">MDPSYAYSFGWGECPDYAPMSDEQWKARERAAFAWEIDGSSQGCWVSPECLQHYPTMPVPSGSADSAWSGSSISCPLDSGTGTSCSHAQVAAQCTDYHLLVTDFPDVSSSLQQAPQQPMAFPPSSSQQPSTQTPMLQLTTPSRTAHLPPLDTSSTSTLSPSTFCPAEHSPERTTPTEEDVDGQTIRVQQPRFEADLYTARWVRGEGTGRAGWCGFCSTWHKLKDSAFWYHMHYTHGISYVTGRPLEGPRKVARGTKTSQVLCGRCNRWIEVGHQTERARTTYFRHAHKCHTTQDALHKTSR</sequence>
<dbReference type="Proteomes" id="UP000799767">
    <property type="component" value="Unassembled WGS sequence"/>
</dbReference>
<dbReference type="AlphaFoldDB" id="A0A6A6Q4N6"/>
<organism evidence="3 4">
    <name type="scientific">Neohortaea acidophila</name>
    <dbReference type="NCBI Taxonomy" id="245834"/>
    <lineage>
        <taxon>Eukaryota</taxon>
        <taxon>Fungi</taxon>
        <taxon>Dikarya</taxon>
        <taxon>Ascomycota</taxon>
        <taxon>Pezizomycotina</taxon>
        <taxon>Dothideomycetes</taxon>
        <taxon>Dothideomycetidae</taxon>
        <taxon>Mycosphaerellales</taxon>
        <taxon>Teratosphaeriaceae</taxon>
        <taxon>Neohortaea</taxon>
    </lineage>
</organism>
<feature type="region of interest" description="Disordered" evidence="1">
    <location>
        <begin position="109"/>
        <end position="182"/>
    </location>
</feature>
<dbReference type="GeneID" id="54477620"/>
<dbReference type="OrthoDB" id="5595379at2759"/>
<keyword evidence="4" id="KW-1185">Reference proteome</keyword>
<feature type="domain" description="Transcription regulator Rua1 C-terminal" evidence="2">
    <location>
        <begin position="193"/>
        <end position="290"/>
    </location>
</feature>
<dbReference type="PANTHER" id="PTHR28125">
    <property type="entry name" value="MEIOTIC EXPRESSION UP-REGULATED PROTEIN 26"/>
    <property type="match status" value="1"/>
</dbReference>
<evidence type="ECO:0000313" key="4">
    <source>
        <dbReference type="Proteomes" id="UP000799767"/>
    </source>
</evidence>